<evidence type="ECO:0000256" key="1">
    <source>
        <dbReference type="ARBA" id="ARBA00000085"/>
    </source>
</evidence>
<gene>
    <name evidence="10" type="ORF">FYJ44_12800</name>
</gene>
<dbReference type="Gene3D" id="3.30.565.10">
    <property type="entry name" value="Histidine kinase-like ATPase, C-terminal domain"/>
    <property type="match status" value="1"/>
</dbReference>
<name>A0A6L5XNQ9_9BACT</name>
<dbReference type="SMART" id="SM00387">
    <property type="entry name" value="HATPase_c"/>
    <property type="match status" value="1"/>
</dbReference>
<dbReference type="Pfam" id="PF02518">
    <property type="entry name" value="HATPase_c"/>
    <property type="match status" value="1"/>
</dbReference>
<dbReference type="Gene3D" id="1.10.287.130">
    <property type="match status" value="1"/>
</dbReference>
<dbReference type="InterPro" id="IPR036890">
    <property type="entry name" value="HATPase_C_sf"/>
</dbReference>
<dbReference type="EC" id="2.7.13.3" evidence="2"/>
<dbReference type="CDD" id="cd16922">
    <property type="entry name" value="HATPase_EvgS-ArcB-TorS-like"/>
    <property type="match status" value="1"/>
</dbReference>
<dbReference type="SUPFAM" id="SSF52172">
    <property type="entry name" value="CheY-like"/>
    <property type="match status" value="1"/>
</dbReference>
<evidence type="ECO:0000313" key="10">
    <source>
        <dbReference type="EMBL" id="MSS28888.1"/>
    </source>
</evidence>
<feature type="domain" description="Histidine kinase" evidence="6">
    <location>
        <begin position="275"/>
        <end position="498"/>
    </location>
</feature>
<dbReference type="InterPro" id="IPR005467">
    <property type="entry name" value="His_kinase_dom"/>
</dbReference>
<keyword evidence="3 5" id="KW-0597">Phosphoprotein</keyword>
<protein>
    <recommendedName>
        <fullName evidence="2">histidine kinase</fullName>
        <ecNumber evidence="2">2.7.13.3</ecNumber>
    </recommendedName>
</protein>
<dbReference type="Proteomes" id="UP000477488">
    <property type="component" value="Unassembled WGS sequence"/>
</dbReference>
<sequence>MSQYENEREQLLDVFGEFLYVADVHTYELLYMNERGLNLLNLDPKNYKYKKCYEVIQGSDSPCSFCTNKYLSYDHVYMWEYKNPYLGRHFSIHDKLIDWQGRKSRIELSFDITDFKYKVQTLENKIESIVESIPGGICQMADDGHLSILWHNDAFLKIIGYTREQFKAELNGTADYVLPEDMATLAEALEKTKRTRQTQLLEMRIRRRDGESRTLLTSVGYSHAAENAACPVYYNVLVDITEYKRLLERNERQVKDALLAKARAASESKSRFLSRMSHELRTPLNAVIGMNRLAIHGRNDAKVLQNCHAKIEAAAQYLLSLINDVLDFSRIENGKLQLSIQPFSLPALLYDLYDLFANEAAQKSLIFSLYAEPFEEELFNGDALHLKQICVNLLSNAFKFTGEHGHVSLTVRKLTARGRTSVLEFTVSDTGIGISPDGLTRIFNMFEQESSTVTHRYGGSGLGLSISKALAELMDGSITAKSRERQGSSFIVILPLETAPDQATPDRTDVADLCSRVLVVDGRRDGGAASRILNAARIKTACATDVSEAIRLLDASITEHAPFDAVLPGADRLREHLRERPELADVRLALTGMPLPDPEMMEDNTTGFIRKPFFRSVLLDGLRELREGAPKAAPLEQPIDFTGKRLLLVEDNELNMEIAHEQLKARGFSVELARDGQEALELFAASGPRYFDAILMDVLMPVMDGLTATRKIRRLQRDDAHTIPIIALSANAFAEDHQKSLDSGMNAHISKPLEIDTLCELLQNCFNKRSATDV</sequence>
<dbReference type="RefSeq" id="WP_154512745.1">
    <property type="nucleotide sequence ID" value="NZ_VUMH01000016.1"/>
</dbReference>
<dbReference type="PROSITE" id="PS50112">
    <property type="entry name" value="PAS"/>
    <property type="match status" value="1"/>
</dbReference>
<dbReference type="InterPro" id="IPR000700">
    <property type="entry name" value="PAS-assoc_C"/>
</dbReference>
<dbReference type="SUPFAM" id="SSF55785">
    <property type="entry name" value="PYP-like sensor domain (PAS domain)"/>
    <property type="match status" value="1"/>
</dbReference>
<dbReference type="PROSITE" id="PS50113">
    <property type="entry name" value="PAC"/>
    <property type="match status" value="1"/>
</dbReference>
<dbReference type="SMART" id="SM00448">
    <property type="entry name" value="REC"/>
    <property type="match status" value="1"/>
</dbReference>
<organism evidence="10 11">
    <name type="scientific">Desulfovibrio porci</name>
    <dbReference type="NCBI Taxonomy" id="2605782"/>
    <lineage>
        <taxon>Bacteria</taxon>
        <taxon>Pseudomonadati</taxon>
        <taxon>Thermodesulfobacteriota</taxon>
        <taxon>Desulfovibrionia</taxon>
        <taxon>Desulfovibrionales</taxon>
        <taxon>Desulfovibrionaceae</taxon>
        <taxon>Desulfovibrio</taxon>
    </lineage>
</organism>
<proteinExistence type="predicted"/>
<feature type="domain" description="PAS" evidence="8">
    <location>
        <begin position="122"/>
        <end position="196"/>
    </location>
</feature>
<dbReference type="InterPro" id="IPR004358">
    <property type="entry name" value="Sig_transdc_His_kin-like_C"/>
</dbReference>
<dbReference type="SUPFAM" id="SSF55874">
    <property type="entry name" value="ATPase domain of HSP90 chaperone/DNA topoisomerase II/histidine kinase"/>
    <property type="match status" value="1"/>
</dbReference>
<dbReference type="CDD" id="cd00082">
    <property type="entry name" value="HisKA"/>
    <property type="match status" value="1"/>
</dbReference>
<accession>A0A6L5XNQ9</accession>
<dbReference type="SMART" id="SM00388">
    <property type="entry name" value="HisKA"/>
    <property type="match status" value="1"/>
</dbReference>
<dbReference type="PANTHER" id="PTHR45339:SF1">
    <property type="entry name" value="HYBRID SIGNAL TRANSDUCTION HISTIDINE KINASE J"/>
    <property type="match status" value="1"/>
</dbReference>
<dbReference type="GO" id="GO:0000155">
    <property type="term" value="F:phosphorelay sensor kinase activity"/>
    <property type="evidence" value="ECO:0007669"/>
    <property type="project" value="InterPro"/>
</dbReference>
<dbReference type="NCBIfam" id="TIGR00229">
    <property type="entry name" value="sensory_box"/>
    <property type="match status" value="1"/>
</dbReference>
<keyword evidence="4" id="KW-0902">Two-component regulatory system</keyword>
<dbReference type="InterPro" id="IPR001789">
    <property type="entry name" value="Sig_transdc_resp-reg_receiver"/>
</dbReference>
<dbReference type="InterPro" id="IPR035965">
    <property type="entry name" value="PAS-like_dom_sf"/>
</dbReference>
<dbReference type="InterPro" id="IPR000014">
    <property type="entry name" value="PAS"/>
</dbReference>
<comment type="catalytic activity">
    <reaction evidence="1">
        <text>ATP + protein L-histidine = ADP + protein N-phospho-L-histidine.</text>
        <dbReference type="EC" id="2.7.13.3"/>
    </reaction>
</comment>
<feature type="domain" description="Response regulatory" evidence="7">
    <location>
        <begin position="645"/>
        <end position="766"/>
    </location>
</feature>
<reference evidence="10 11" key="1">
    <citation type="submission" date="2019-09" db="EMBL/GenBank/DDBJ databases">
        <title>In-depth cultivation of the pig gut microbiome towards novel bacterial diversity and tailored functional studies.</title>
        <authorList>
            <person name="Wylensek D."/>
            <person name="Hitch T.C.A."/>
            <person name="Clavel T."/>
        </authorList>
    </citation>
    <scope>NUCLEOTIDE SEQUENCE [LARGE SCALE GENOMIC DNA]</scope>
    <source>
        <strain evidence="10 11">PG-178-WT-4</strain>
    </source>
</reference>
<dbReference type="PRINTS" id="PR00344">
    <property type="entry name" value="BCTRLSENSOR"/>
</dbReference>
<evidence type="ECO:0000256" key="5">
    <source>
        <dbReference type="PROSITE-ProRule" id="PRU00169"/>
    </source>
</evidence>
<dbReference type="Gene3D" id="3.40.50.2300">
    <property type="match status" value="1"/>
</dbReference>
<evidence type="ECO:0000259" key="7">
    <source>
        <dbReference type="PROSITE" id="PS50110"/>
    </source>
</evidence>
<comment type="caution">
    <text evidence="10">The sequence shown here is derived from an EMBL/GenBank/DDBJ whole genome shotgun (WGS) entry which is preliminary data.</text>
</comment>
<evidence type="ECO:0000259" key="8">
    <source>
        <dbReference type="PROSITE" id="PS50112"/>
    </source>
</evidence>
<dbReference type="InterPro" id="IPR003661">
    <property type="entry name" value="HisK_dim/P_dom"/>
</dbReference>
<dbReference type="Pfam" id="PF08447">
    <property type="entry name" value="PAS_3"/>
    <property type="match status" value="1"/>
</dbReference>
<evidence type="ECO:0000256" key="2">
    <source>
        <dbReference type="ARBA" id="ARBA00012438"/>
    </source>
</evidence>
<dbReference type="CDD" id="cd00130">
    <property type="entry name" value="PAS"/>
    <property type="match status" value="1"/>
</dbReference>
<dbReference type="AlphaFoldDB" id="A0A6L5XNQ9"/>
<feature type="modified residue" description="4-aspartylphosphate" evidence="5">
    <location>
        <position position="697"/>
    </location>
</feature>
<evidence type="ECO:0000259" key="6">
    <source>
        <dbReference type="PROSITE" id="PS50109"/>
    </source>
</evidence>
<dbReference type="EMBL" id="VUMH01000016">
    <property type="protein sequence ID" value="MSS28888.1"/>
    <property type="molecule type" value="Genomic_DNA"/>
</dbReference>
<dbReference type="InterPro" id="IPR013655">
    <property type="entry name" value="PAS_fold_3"/>
</dbReference>
<dbReference type="Pfam" id="PF00512">
    <property type="entry name" value="HisKA"/>
    <property type="match status" value="1"/>
</dbReference>
<evidence type="ECO:0000259" key="9">
    <source>
        <dbReference type="PROSITE" id="PS50113"/>
    </source>
</evidence>
<dbReference type="PANTHER" id="PTHR45339">
    <property type="entry name" value="HYBRID SIGNAL TRANSDUCTION HISTIDINE KINASE J"/>
    <property type="match status" value="1"/>
</dbReference>
<dbReference type="InterPro" id="IPR003594">
    <property type="entry name" value="HATPase_dom"/>
</dbReference>
<feature type="domain" description="PAC" evidence="9">
    <location>
        <begin position="199"/>
        <end position="252"/>
    </location>
</feature>
<dbReference type="InterPro" id="IPR011006">
    <property type="entry name" value="CheY-like_superfamily"/>
</dbReference>
<dbReference type="Gene3D" id="3.30.450.20">
    <property type="entry name" value="PAS domain"/>
    <property type="match status" value="1"/>
</dbReference>
<dbReference type="PROSITE" id="PS50109">
    <property type="entry name" value="HIS_KIN"/>
    <property type="match status" value="1"/>
</dbReference>
<dbReference type="InterPro" id="IPR036097">
    <property type="entry name" value="HisK_dim/P_sf"/>
</dbReference>
<dbReference type="SUPFAM" id="SSF47384">
    <property type="entry name" value="Homodimeric domain of signal transducing histidine kinase"/>
    <property type="match status" value="1"/>
</dbReference>
<keyword evidence="11" id="KW-1185">Reference proteome</keyword>
<evidence type="ECO:0000256" key="4">
    <source>
        <dbReference type="ARBA" id="ARBA00023012"/>
    </source>
</evidence>
<dbReference type="CDD" id="cd17546">
    <property type="entry name" value="REC_hyHK_CKI1_RcsC-like"/>
    <property type="match status" value="1"/>
</dbReference>
<evidence type="ECO:0000256" key="3">
    <source>
        <dbReference type="ARBA" id="ARBA00022553"/>
    </source>
</evidence>
<evidence type="ECO:0000313" key="11">
    <source>
        <dbReference type="Proteomes" id="UP000477488"/>
    </source>
</evidence>
<dbReference type="FunFam" id="3.30.565.10:FF:000010">
    <property type="entry name" value="Sensor histidine kinase RcsC"/>
    <property type="match status" value="1"/>
</dbReference>
<dbReference type="SMART" id="SM00091">
    <property type="entry name" value="PAS"/>
    <property type="match status" value="2"/>
</dbReference>
<dbReference type="Pfam" id="PF00072">
    <property type="entry name" value="Response_reg"/>
    <property type="match status" value="1"/>
</dbReference>
<dbReference type="PROSITE" id="PS50110">
    <property type="entry name" value="RESPONSE_REGULATORY"/>
    <property type="match status" value="1"/>
</dbReference>